<dbReference type="SUPFAM" id="SSF57997">
    <property type="entry name" value="Tropomyosin"/>
    <property type="match status" value="1"/>
</dbReference>
<dbReference type="Proteomes" id="UP000305948">
    <property type="component" value="Unassembled WGS sequence"/>
</dbReference>
<feature type="region of interest" description="Disordered" evidence="2">
    <location>
        <begin position="1"/>
        <end position="25"/>
    </location>
</feature>
<reference evidence="3 4" key="1">
    <citation type="journal article" date="2019" name="Nat. Ecol. Evol.">
        <title>Megaphylogeny resolves global patterns of mushroom evolution.</title>
        <authorList>
            <person name="Varga T."/>
            <person name="Krizsan K."/>
            <person name="Foldi C."/>
            <person name="Dima B."/>
            <person name="Sanchez-Garcia M."/>
            <person name="Sanchez-Ramirez S."/>
            <person name="Szollosi G.J."/>
            <person name="Szarkandi J.G."/>
            <person name="Papp V."/>
            <person name="Albert L."/>
            <person name="Andreopoulos W."/>
            <person name="Angelini C."/>
            <person name="Antonin V."/>
            <person name="Barry K.W."/>
            <person name="Bougher N.L."/>
            <person name="Buchanan P."/>
            <person name="Buyck B."/>
            <person name="Bense V."/>
            <person name="Catcheside P."/>
            <person name="Chovatia M."/>
            <person name="Cooper J."/>
            <person name="Damon W."/>
            <person name="Desjardin D."/>
            <person name="Finy P."/>
            <person name="Geml J."/>
            <person name="Haridas S."/>
            <person name="Hughes K."/>
            <person name="Justo A."/>
            <person name="Karasinski D."/>
            <person name="Kautmanova I."/>
            <person name="Kiss B."/>
            <person name="Kocsube S."/>
            <person name="Kotiranta H."/>
            <person name="LaButti K.M."/>
            <person name="Lechner B.E."/>
            <person name="Liimatainen K."/>
            <person name="Lipzen A."/>
            <person name="Lukacs Z."/>
            <person name="Mihaltcheva S."/>
            <person name="Morgado L.N."/>
            <person name="Niskanen T."/>
            <person name="Noordeloos M.E."/>
            <person name="Ohm R.A."/>
            <person name="Ortiz-Santana B."/>
            <person name="Ovrebo C."/>
            <person name="Racz N."/>
            <person name="Riley R."/>
            <person name="Savchenko A."/>
            <person name="Shiryaev A."/>
            <person name="Soop K."/>
            <person name="Spirin V."/>
            <person name="Szebenyi C."/>
            <person name="Tomsovsky M."/>
            <person name="Tulloss R.E."/>
            <person name="Uehling J."/>
            <person name="Grigoriev I.V."/>
            <person name="Vagvolgyi C."/>
            <person name="Papp T."/>
            <person name="Martin F.M."/>
            <person name="Miettinen O."/>
            <person name="Hibbett D.S."/>
            <person name="Nagy L.G."/>
        </authorList>
    </citation>
    <scope>NUCLEOTIDE SEQUENCE [LARGE SCALE GENOMIC DNA]</scope>
    <source>
        <strain evidence="3 4">OMC1185</strain>
    </source>
</reference>
<dbReference type="OrthoDB" id="2681654at2759"/>
<gene>
    <name evidence="3" type="ORF">OE88DRAFT_742610</name>
</gene>
<feature type="coiled-coil region" evidence="1">
    <location>
        <begin position="127"/>
        <end position="323"/>
    </location>
</feature>
<protein>
    <submittedName>
        <fullName evidence="3">Uncharacterized protein</fullName>
    </submittedName>
</protein>
<dbReference type="Gene3D" id="1.10.287.1490">
    <property type="match status" value="1"/>
</dbReference>
<dbReference type="EMBL" id="ML213522">
    <property type="protein sequence ID" value="TFK47780.1"/>
    <property type="molecule type" value="Genomic_DNA"/>
</dbReference>
<feature type="coiled-coil region" evidence="1">
    <location>
        <begin position="31"/>
        <end position="65"/>
    </location>
</feature>
<accession>A0A5C3MRX1</accession>
<proteinExistence type="predicted"/>
<name>A0A5C3MRX1_9AGAM</name>
<dbReference type="AlphaFoldDB" id="A0A5C3MRX1"/>
<evidence type="ECO:0000313" key="3">
    <source>
        <dbReference type="EMBL" id="TFK47780.1"/>
    </source>
</evidence>
<evidence type="ECO:0000313" key="4">
    <source>
        <dbReference type="Proteomes" id="UP000305948"/>
    </source>
</evidence>
<evidence type="ECO:0000256" key="1">
    <source>
        <dbReference type="SAM" id="Coils"/>
    </source>
</evidence>
<dbReference type="STRING" id="5364.A0A5C3MRX1"/>
<keyword evidence="1" id="KW-0175">Coiled coil</keyword>
<keyword evidence="4" id="KW-1185">Reference proteome</keyword>
<sequence>MSQLKKGPTPLRAAPSSAPYEAMAASQQAHIDQLVQQSRTQDQTIKRLQEDLAREQMRSKDALQQIQLQWQAERREWLEGCETIQACHRIAHLRTTLELGKERSLMLEERDLARMEKSARLHRDYRLTLFQAKEAELEDEISRLQEELGEAQADADQRVRYLMSEHKQALLEAKARVADLKSELEEYREELQDERTATDKLQTELSDLRKENGHLLTSSSSTTTQVYRLQLKLADLKSSNDDLERLKQDLERSNAELKRKVNEWENLEGKSSKVGETERHKRVQAEIRVKELEGRLRDADEREEQLKERAEKYKEKVENFKAVWKEHTVRDVAIR</sequence>
<evidence type="ECO:0000256" key="2">
    <source>
        <dbReference type="SAM" id="MobiDB-lite"/>
    </source>
</evidence>
<organism evidence="3 4">
    <name type="scientific">Heliocybe sulcata</name>
    <dbReference type="NCBI Taxonomy" id="5364"/>
    <lineage>
        <taxon>Eukaryota</taxon>
        <taxon>Fungi</taxon>
        <taxon>Dikarya</taxon>
        <taxon>Basidiomycota</taxon>
        <taxon>Agaricomycotina</taxon>
        <taxon>Agaricomycetes</taxon>
        <taxon>Gloeophyllales</taxon>
        <taxon>Gloeophyllaceae</taxon>
        <taxon>Heliocybe</taxon>
    </lineage>
</organism>